<proteinExistence type="predicted"/>
<comment type="subcellular location">
    <subcellularLocation>
        <location evidence="1">Cell membrane</location>
        <topology evidence="1">Multi-pass membrane protein</topology>
    </subcellularLocation>
</comment>
<reference evidence="6 7" key="1">
    <citation type="journal article" date="2014" name="Int. J. Syst. Evol. Microbiol.">
        <title>Phylogenomics and the dynamic genome evolution of the genus Streptococcus.</title>
        <authorList>
            <consortium name="The Broad Institute Genome Sequencing Platform"/>
            <person name="Richards V.P."/>
            <person name="Palmer S.R."/>
            <person name="Pavinski Bitar P.D."/>
            <person name="Qin X."/>
            <person name="Weinstock G.M."/>
            <person name="Highlander S.K."/>
            <person name="Town C.D."/>
            <person name="Burne R.A."/>
            <person name="Stanhope M.J."/>
        </authorList>
    </citation>
    <scope>NUCLEOTIDE SEQUENCE [LARGE SCALE GENOMIC DNA]</scope>
    <source>
        <strain evidence="6 7">707-05</strain>
    </source>
</reference>
<dbReference type="GO" id="GO:0005524">
    <property type="term" value="F:ATP binding"/>
    <property type="evidence" value="ECO:0007669"/>
    <property type="project" value="InterPro"/>
</dbReference>
<dbReference type="EMBL" id="AEUX02000006">
    <property type="protein sequence ID" value="EHI69774.1"/>
    <property type="molecule type" value="Genomic_DNA"/>
</dbReference>
<gene>
    <name evidence="6" type="ORF">STRIC_1379</name>
</gene>
<keyword evidence="4 5" id="KW-0472">Membrane</keyword>
<dbReference type="STRING" id="764299.STRIC_1379"/>
<keyword evidence="3 5" id="KW-1133">Transmembrane helix</keyword>
<evidence type="ECO:0000256" key="5">
    <source>
        <dbReference type="SAM" id="Phobius"/>
    </source>
</evidence>
<dbReference type="GO" id="GO:0005886">
    <property type="term" value="C:plasma membrane"/>
    <property type="evidence" value="ECO:0007669"/>
    <property type="project" value="UniProtKB-SubCell"/>
</dbReference>
<accession>G5K3K9</accession>
<dbReference type="Proteomes" id="UP000003330">
    <property type="component" value="Unassembled WGS sequence"/>
</dbReference>
<feature type="transmembrane region" description="Helical" evidence="5">
    <location>
        <begin position="62"/>
        <end position="83"/>
    </location>
</feature>
<dbReference type="Gene3D" id="1.20.1560.10">
    <property type="entry name" value="ABC transporter type 1, transmembrane domain"/>
    <property type="match status" value="1"/>
</dbReference>
<evidence type="ECO:0008006" key="8">
    <source>
        <dbReference type="Google" id="ProtNLM"/>
    </source>
</evidence>
<evidence type="ECO:0000256" key="2">
    <source>
        <dbReference type="ARBA" id="ARBA00022692"/>
    </source>
</evidence>
<evidence type="ECO:0000313" key="7">
    <source>
        <dbReference type="Proteomes" id="UP000003330"/>
    </source>
</evidence>
<evidence type="ECO:0000256" key="4">
    <source>
        <dbReference type="ARBA" id="ARBA00023136"/>
    </source>
</evidence>
<evidence type="ECO:0000313" key="6">
    <source>
        <dbReference type="EMBL" id="EHI69774.1"/>
    </source>
</evidence>
<name>G5K3K9_9STRE</name>
<evidence type="ECO:0000256" key="1">
    <source>
        <dbReference type="ARBA" id="ARBA00004651"/>
    </source>
</evidence>
<protein>
    <recommendedName>
        <fullName evidence="8">ABC transporter transmembrane region domain protein</fullName>
    </recommendedName>
</protein>
<sequence length="103" mass="11857">MREQQVFRRVWSYLKVYRLWVFLAIFLKMVSATMSVLEPFILGLVITELSANLMDMAKGIEGAAINSSHIAFLLFVYMVRALFFELGAYGSNYFLIITNLETC</sequence>
<dbReference type="InterPro" id="IPR036640">
    <property type="entry name" value="ABC1_TM_sf"/>
</dbReference>
<evidence type="ECO:0000256" key="3">
    <source>
        <dbReference type="ARBA" id="ARBA00022989"/>
    </source>
</evidence>
<keyword evidence="7" id="KW-1185">Reference proteome</keyword>
<comment type="caution">
    <text evidence="6">The sequence shown here is derived from an EMBL/GenBank/DDBJ whole genome shotgun (WGS) entry which is preliminary data.</text>
</comment>
<dbReference type="AlphaFoldDB" id="G5K3K9"/>
<dbReference type="eggNOG" id="COG1132">
    <property type="taxonomic scope" value="Bacteria"/>
</dbReference>
<dbReference type="SUPFAM" id="SSF90123">
    <property type="entry name" value="ABC transporter transmembrane region"/>
    <property type="match status" value="1"/>
</dbReference>
<keyword evidence="2 5" id="KW-0812">Transmembrane</keyword>
<feature type="transmembrane region" description="Helical" evidence="5">
    <location>
        <begin position="20"/>
        <end position="42"/>
    </location>
</feature>
<organism evidence="6 7">
    <name type="scientific">Streptococcus ictaluri 707-05</name>
    <dbReference type="NCBI Taxonomy" id="764299"/>
    <lineage>
        <taxon>Bacteria</taxon>
        <taxon>Bacillati</taxon>
        <taxon>Bacillota</taxon>
        <taxon>Bacilli</taxon>
        <taxon>Lactobacillales</taxon>
        <taxon>Streptococcaceae</taxon>
        <taxon>Streptococcus</taxon>
    </lineage>
</organism>